<feature type="domain" description="HTH tetR-type" evidence="3">
    <location>
        <begin position="22"/>
        <end position="82"/>
    </location>
</feature>
<dbReference type="Gene3D" id="1.10.10.60">
    <property type="entry name" value="Homeodomain-like"/>
    <property type="match status" value="1"/>
</dbReference>
<evidence type="ECO:0000313" key="4">
    <source>
        <dbReference type="EMBL" id="MBB5067121.1"/>
    </source>
</evidence>
<accession>A0A840N8H7</accession>
<reference evidence="4 5" key="1">
    <citation type="submission" date="2020-08" db="EMBL/GenBank/DDBJ databases">
        <title>Sequencing the genomes of 1000 actinobacteria strains.</title>
        <authorList>
            <person name="Klenk H.-P."/>
        </authorList>
    </citation>
    <scope>NUCLEOTIDE SEQUENCE [LARGE SCALE GENOMIC DNA]</scope>
    <source>
        <strain evidence="4 5">DSM 45582</strain>
    </source>
</reference>
<dbReference type="Pfam" id="PF00440">
    <property type="entry name" value="TetR_N"/>
    <property type="match status" value="1"/>
</dbReference>
<keyword evidence="1 2" id="KW-0238">DNA-binding</keyword>
<dbReference type="SUPFAM" id="SSF46689">
    <property type="entry name" value="Homeodomain-like"/>
    <property type="match status" value="1"/>
</dbReference>
<dbReference type="GO" id="GO:0003700">
    <property type="term" value="F:DNA-binding transcription factor activity"/>
    <property type="evidence" value="ECO:0007669"/>
    <property type="project" value="TreeGrafter"/>
</dbReference>
<dbReference type="PANTHER" id="PTHR30055:SF153">
    <property type="entry name" value="HTH-TYPE TRANSCRIPTIONAL REPRESSOR RV3405C"/>
    <property type="match status" value="1"/>
</dbReference>
<dbReference type="InterPro" id="IPR001647">
    <property type="entry name" value="HTH_TetR"/>
</dbReference>
<feature type="DNA-binding region" description="H-T-H motif" evidence="2">
    <location>
        <begin position="45"/>
        <end position="64"/>
    </location>
</feature>
<dbReference type="PANTHER" id="PTHR30055">
    <property type="entry name" value="HTH-TYPE TRANSCRIPTIONAL REGULATOR RUTR"/>
    <property type="match status" value="1"/>
</dbReference>
<dbReference type="InterPro" id="IPR036271">
    <property type="entry name" value="Tet_transcr_reg_TetR-rel_C_sf"/>
</dbReference>
<comment type="caution">
    <text evidence="4">The sequence shown here is derived from an EMBL/GenBank/DDBJ whole genome shotgun (WGS) entry which is preliminary data.</text>
</comment>
<dbReference type="Gene3D" id="1.10.357.10">
    <property type="entry name" value="Tetracycline Repressor, domain 2"/>
    <property type="match status" value="1"/>
</dbReference>
<name>A0A840N8H7_9PSEU</name>
<dbReference type="Proteomes" id="UP000580474">
    <property type="component" value="Unassembled WGS sequence"/>
</dbReference>
<dbReference type="InterPro" id="IPR050109">
    <property type="entry name" value="HTH-type_TetR-like_transc_reg"/>
</dbReference>
<keyword evidence="5" id="KW-1185">Reference proteome</keyword>
<evidence type="ECO:0000256" key="2">
    <source>
        <dbReference type="PROSITE-ProRule" id="PRU00335"/>
    </source>
</evidence>
<organism evidence="4 5">
    <name type="scientific">Saccharopolyspora gloriosae</name>
    <dbReference type="NCBI Taxonomy" id="455344"/>
    <lineage>
        <taxon>Bacteria</taxon>
        <taxon>Bacillati</taxon>
        <taxon>Actinomycetota</taxon>
        <taxon>Actinomycetes</taxon>
        <taxon>Pseudonocardiales</taxon>
        <taxon>Pseudonocardiaceae</taxon>
        <taxon>Saccharopolyspora</taxon>
    </lineage>
</organism>
<sequence>MTSQRHSAAGWPRLPSRTAANRVEDAEILRATRDSVLAHGVRRTTLTEIARRARISRMTLYRRFPDVSSLVGTLMTRDFCAILRHAREQEGSGTARERLVTATLDTVRQLQDSPLLRRVLDTDAALLLPYLVERLGSTQLAAERFLLDYLADGHVDGSVRHSDPAAQARALLLLVQSFVLSARLTAGTAPDAMNRELAALLDAALRPAPARPAHPEAP</sequence>
<dbReference type="RefSeq" id="WP_184476430.1">
    <property type="nucleotide sequence ID" value="NZ_JACHIV010000001.1"/>
</dbReference>
<dbReference type="AlphaFoldDB" id="A0A840N8H7"/>
<dbReference type="GO" id="GO:0000976">
    <property type="term" value="F:transcription cis-regulatory region binding"/>
    <property type="evidence" value="ECO:0007669"/>
    <property type="project" value="TreeGrafter"/>
</dbReference>
<dbReference type="InterPro" id="IPR009057">
    <property type="entry name" value="Homeodomain-like_sf"/>
</dbReference>
<gene>
    <name evidence="4" type="ORF">BJ969_000209</name>
</gene>
<protein>
    <submittedName>
        <fullName evidence="4">AcrR family transcriptional regulator</fullName>
    </submittedName>
</protein>
<dbReference type="SUPFAM" id="SSF48498">
    <property type="entry name" value="Tetracyclin repressor-like, C-terminal domain"/>
    <property type="match status" value="1"/>
</dbReference>
<evidence type="ECO:0000259" key="3">
    <source>
        <dbReference type="PROSITE" id="PS50977"/>
    </source>
</evidence>
<evidence type="ECO:0000256" key="1">
    <source>
        <dbReference type="ARBA" id="ARBA00023125"/>
    </source>
</evidence>
<dbReference type="EMBL" id="JACHIV010000001">
    <property type="protein sequence ID" value="MBB5067121.1"/>
    <property type="molecule type" value="Genomic_DNA"/>
</dbReference>
<proteinExistence type="predicted"/>
<dbReference type="PROSITE" id="PS50977">
    <property type="entry name" value="HTH_TETR_2"/>
    <property type="match status" value="1"/>
</dbReference>
<evidence type="ECO:0000313" key="5">
    <source>
        <dbReference type="Proteomes" id="UP000580474"/>
    </source>
</evidence>